<gene>
    <name evidence="1" type="ORF">SGPV189</name>
</gene>
<dbReference type="GeneID" id="25392356"/>
<reference evidence="1 2" key="1">
    <citation type="journal article" date="2015" name="J. Virol.">
        <title>Salmon gill poxvirus, the deepest representative of the Chordopoxvirinae.</title>
        <authorList>
            <person name="Gjessing M.C."/>
            <person name="Yutin N."/>
            <person name="Tengs T."/>
            <person name="Senkevich T."/>
            <person name="Koonin E.V."/>
            <person name="Ronning H.P."/>
            <person name="Alarson M."/>
            <person name="Ylving S."/>
            <person name="Lie K.-I."/>
            <person name="Saure B."/>
            <person name="Tran L."/>
            <person name="Moss B."/>
            <person name="Dale O.B."/>
        </authorList>
    </citation>
    <scope>NUCLEOTIDE SEQUENCE [LARGE SCALE GENOMIC DNA]</scope>
    <source>
        <strain evidence="1">2012-04-F277-L3G</strain>
    </source>
</reference>
<proteinExistence type="predicted"/>
<dbReference type="Proteomes" id="UP000105007">
    <property type="component" value="Segment"/>
</dbReference>
<dbReference type="RefSeq" id="YP_009162561.1">
    <property type="nucleotide sequence ID" value="NC_027707.1"/>
</dbReference>
<accession>A0A0H4XWT2</accession>
<evidence type="ECO:0000313" key="1">
    <source>
        <dbReference type="EMBL" id="AKR04313.1"/>
    </source>
</evidence>
<evidence type="ECO:0000313" key="2">
    <source>
        <dbReference type="Proteomes" id="UP000105007"/>
    </source>
</evidence>
<keyword evidence="2" id="KW-1185">Reference proteome</keyword>
<protein>
    <submittedName>
        <fullName evidence="1">Uncharacterized protein</fullName>
    </submittedName>
</protein>
<dbReference type="KEGG" id="vg:25392356"/>
<organism evidence="1 2">
    <name type="scientific">Salmon gill poxvirus</name>
    <dbReference type="NCBI Taxonomy" id="1680908"/>
    <lineage>
        <taxon>Viruses</taxon>
        <taxon>Varidnaviria</taxon>
        <taxon>Bamfordvirae</taxon>
        <taxon>Nucleocytoviricota</taxon>
        <taxon>Pokkesviricetes</taxon>
        <taxon>Chitovirales</taxon>
        <taxon>Poxviridae</taxon>
        <taxon>Chordopoxvirinae</taxon>
        <taxon>Salmonpoxvirus</taxon>
        <taxon>Salmonpoxvirus gillpox</taxon>
        <taxon>Salmon gillpox virus</taxon>
    </lineage>
</organism>
<dbReference type="EMBL" id="KT159937">
    <property type="protein sequence ID" value="AKR04313.1"/>
    <property type="molecule type" value="Genomic_DNA"/>
</dbReference>
<sequence length="384" mass="45096">METLDSFLNFYITGPREKFTENFKNVQTVMIGMDNESSMTFLKGLWTRLHKNKKFQHVTGNVPTTFPNIGKKNKELLLIQVPHGYPHHNKIILFMDHSLSKLETTLFVHDTIDWRTVPNHNNVVVSVKSLADANLDHDSEFHDHVTDMIRNINDWKLENRKEYNKYYGCVLEGGPRPEIKTEHDLREFSKDYNPFEYLQNFQEKFRDFREGKNCTQICATLYTLASALNVLYVEKKPLTQDNIMKSAYHERVVFGTYKPFLDFVNQTLERDFFEFMPSGYASESEFMIMINNLVTGLLHAADRFMTKLIQEKFDHVFVTSDMDNWKSMVIDGTPLMSPPHSVILRQSHRSKLYDIVEAGLPRTYPLPYEESLRRDRELYGCMED</sequence>
<name>A0A0H4XWT2_9POXV</name>